<name>A0A139KGV8_BACUN</name>
<dbReference type="SUPFAM" id="SSF51206">
    <property type="entry name" value="cAMP-binding domain-like"/>
    <property type="match status" value="1"/>
</dbReference>
<gene>
    <name evidence="2" type="ORF">GAP47_05075</name>
</gene>
<dbReference type="AlphaFoldDB" id="A0A139KGV8"/>
<dbReference type="RefSeq" id="WP_061411272.1">
    <property type="nucleotide sequence ID" value="NZ_CP072220.1"/>
</dbReference>
<dbReference type="CDD" id="cd00038">
    <property type="entry name" value="CAP_ED"/>
    <property type="match status" value="1"/>
</dbReference>
<dbReference type="InterPro" id="IPR000595">
    <property type="entry name" value="cNMP-bd_dom"/>
</dbReference>
<accession>A0A139KGV8</accession>
<protein>
    <submittedName>
        <fullName evidence="2">Crp/Fnr family transcriptional regulator</fullName>
    </submittedName>
</protein>
<dbReference type="InterPro" id="IPR018490">
    <property type="entry name" value="cNMP-bd_dom_sf"/>
</dbReference>
<dbReference type="Proteomes" id="UP000462376">
    <property type="component" value="Unassembled WGS sequence"/>
</dbReference>
<evidence type="ECO:0000313" key="3">
    <source>
        <dbReference type="Proteomes" id="UP000462376"/>
    </source>
</evidence>
<proteinExistence type="predicted"/>
<dbReference type="Pfam" id="PF00027">
    <property type="entry name" value="cNMP_binding"/>
    <property type="match status" value="1"/>
</dbReference>
<comment type="caution">
    <text evidence="2">The sequence shown here is derived from an EMBL/GenBank/DDBJ whole genome shotgun (WGS) entry which is preliminary data.</text>
</comment>
<dbReference type="STRING" id="820.ERS852554_01925"/>
<dbReference type="InterPro" id="IPR014710">
    <property type="entry name" value="RmlC-like_jellyroll"/>
</dbReference>
<dbReference type="PROSITE" id="PS50042">
    <property type="entry name" value="CNMP_BINDING_3"/>
    <property type="match status" value="1"/>
</dbReference>
<evidence type="ECO:0000313" key="2">
    <source>
        <dbReference type="EMBL" id="KAB4239076.1"/>
    </source>
</evidence>
<dbReference type="EMBL" id="WCTL01000003">
    <property type="protein sequence ID" value="KAB4239076.1"/>
    <property type="molecule type" value="Genomic_DNA"/>
</dbReference>
<reference evidence="2 3" key="1">
    <citation type="journal article" date="2019" name="Nat. Med.">
        <title>A library of human gut bacterial isolates paired with longitudinal multiomics data enables mechanistic microbiome research.</title>
        <authorList>
            <person name="Poyet M."/>
            <person name="Groussin M."/>
            <person name="Gibbons S.M."/>
            <person name="Avila-Pacheco J."/>
            <person name="Jiang X."/>
            <person name="Kearney S.M."/>
            <person name="Perrotta A.R."/>
            <person name="Berdy B."/>
            <person name="Zhao S."/>
            <person name="Lieberman T.D."/>
            <person name="Swanson P.K."/>
            <person name="Smith M."/>
            <person name="Roesemann S."/>
            <person name="Alexander J.E."/>
            <person name="Rich S.A."/>
            <person name="Livny J."/>
            <person name="Vlamakis H."/>
            <person name="Clish C."/>
            <person name="Bullock K."/>
            <person name="Deik A."/>
            <person name="Scott J."/>
            <person name="Pierce K.A."/>
            <person name="Xavier R.J."/>
            <person name="Alm E.J."/>
        </authorList>
    </citation>
    <scope>NUCLEOTIDE SEQUENCE [LARGE SCALE GENOMIC DNA]</scope>
    <source>
        <strain evidence="2 3">BIOML-A5</strain>
    </source>
</reference>
<dbReference type="Gene3D" id="2.60.120.10">
    <property type="entry name" value="Jelly Rolls"/>
    <property type="match status" value="1"/>
</dbReference>
<evidence type="ECO:0000259" key="1">
    <source>
        <dbReference type="PROSITE" id="PS50042"/>
    </source>
</evidence>
<organism evidence="2 3">
    <name type="scientific">Bacteroides uniformis</name>
    <dbReference type="NCBI Taxonomy" id="820"/>
    <lineage>
        <taxon>Bacteria</taxon>
        <taxon>Pseudomonadati</taxon>
        <taxon>Bacteroidota</taxon>
        <taxon>Bacteroidia</taxon>
        <taxon>Bacteroidales</taxon>
        <taxon>Bacteroidaceae</taxon>
        <taxon>Bacteroides</taxon>
    </lineage>
</organism>
<sequence length="193" mass="22956">MTDFNSYMGNIDTDFFRELCLRNGELRYYKRNEFILREGEVGSFFGFIVSGVIKYTCINQTENKTYNVGFSFANEFISDYPNCLYDIKSELNIQAITPCRIYICSSELLLQEFEENKENQRIARIAAEQLFFQSYSRYLDLFRFTSEERYLQLLKKCPEILQMVPLKEIASYLKITSIHMSRIRHKQSFDSKE</sequence>
<feature type="domain" description="Cyclic nucleotide-binding" evidence="1">
    <location>
        <begin position="7"/>
        <end position="56"/>
    </location>
</feature>